<sequence>MTPHIPHRPPPLTPEGCGTGARFTALKLGAKLLQSTPPLRGFDAYLVGFHPAKDDPSMQMEAHHYCKVVGDDLIECVLFDGNTPEANLIGVEYIISGALFESLPEEEKDYWHPHNFEIFSGQLVAVGLPEPAEQELMRQLVNSYGKTWHTWHTGRHDLGGGDPLPYGDPHLMWSFNRDGESDPRLQESRAQAMGIDDDAIRERRQSFLDLARPQRGVDALKDRFTGTNPIPGVEDDGTTPRE</sequence>
<evidence type="ECO:0000256" key="1">
    <source>
        <dbReference type="SAM" id="MobiDB-lite"/>
    </source>
</evidence>
<dbReference type="Proteomes" id="UP001164305">
    <property type="component" value="Chromosome"/>
</dbReference>
<name>A0ABY6G1M0_9MICO</name>
<dbReference type="PANTHER" id="PTHR31360">
    <property type="match status" value="1"/>
</dbReference>
<evidence type="ECO:0000313" key="3">
    <source>
        <dbReference type="Proteomes" id="UP001164305"/>
    </source>
</evidence>
<dbReference type="PANTHER" id="PTHR31360:SF0">
    <property type="entry name" value="OIL BODY-ASSOCIATED PROTEIN 1B"/>
    <property type="match status" value="1"/>
</dbReference>
<reference evidence="2" key="1">
    <citation type="submission" date="2022-10" db="EMBL/GenBank/DDBJ databases">
        <title>Whole-Genome Sequencing of Brachybacterium huguangmaarense BRM-3, Isolated from Betula schmidtii.</title>
        <authorList>
            <person name="Haam D."/>
        </authorList>
    </citation>
    <scope>NUCLEOTIDE SEQUENCE</scope>
    <source>
        <strain evidence="2">BRM-3</strain>
    </source>
</reference>
<keyword evidence="3" id="KW-1185">Reference proteome</keyword>
<protein>
    <submittedName>
        <fullName evidence="2">OBAP family protein</fullName>
    </submittedName>
</protein>
<dbReference type="Pfam" id="PF06884">
    <property type="entry name" value="DUF1264"/>
    <property type="match status" value="1"/>
</dbReference>
<organism evidence="2 3">
    <name type="scientific">Brachybacterium huguangmaarense</name>
    <dbReference type="NCBI Taxonomy" id="1652028"/>
    <lineage>
        <taxon>Bacteria</taxon>
        <taxon>Bacillati</taxon>
        <taxon>Actinomycetota</taxon>
        <taxon>Actinomycetes</taxon>
        <taxon>Micrococcales</taxon>
        <taxon>Dermabacteraceae</taxon>
        <taxon>Brachybacterium</taxon>
    </lineage>
</organism>
<feature type="region of interest" description="Disordered" evidence="1">
    <location>
        <begin position="219"/>
        <end position="242"/>
    </location>
</feature>
<accession>A0ABY6G1M0</accession>
<feature type="compositionally biased region" description="Acidic residues" evidence="1">
    <location>
        <begin position="233"/>
        <end position="242"/>
    </location>
</feature>
<dbReference type="InterPro" id="IPR010686">
    <property type="entry name" value="OBAP-like"/>
</dbReference>
<dbReference type="EMBL" id="CP107020">
    <property type="protein sequence ID" value="UYG17103.1"/>
    <property type="molecule type" value="Genomic_DNA"/>
</dbReference>
<dbReference type="RefSeq" id="WP_263594312.1">
    <property type="nucleotide sequence ID" value="NZ_CP107020.1"/>
</dbReference>
<evidence type="ECO:0000313" key="2">
    <source>
        <dbReference type="EMBL" id="UYG17103.1"/>
    </source>
</evidence>
<gene>
    <name evidence="2" type="ORF">BRM3_01315</name>
</gene>
<proteinExistence type="predicted"/>